<comment type="caution">
    <text evidence="2">The sequence shown here is derived from an EMBL/GenBank/DDBJ whole genome shotgun (WGS) entry which is preliminary data.</text>
</comment>
<evidence type="ECO:0000313" key="2">
    <source>
        <dbReference type="EMBL" id="EAQ12318.1"/>
    </source>
</evidence>
<dbReference type="InterPro" id="IPR003509">
    <property type="entry name" value="UPF0102_YraN-like"/>
</dbReference>
<dbReference type="SUPFAM" id="SSF52980">
    <property type="entry name" value="Restriction endonuclease-like"/>
    <property type="match status" value="1"/>
</dbReference>
<reference evidence="2 3" key="1">
    <citation type="journal article" date="2010" name="J. Bacteriol.">
        <title>Genome sequences of Pelagibaca bermudensis HTCC2601T and Maritimibacter alkaliphilus HTCC2654T, the type strains of two marine Roseobacter genera.</title>
        <authorList>
            <person name="Thrash J.C."/>
            <person name="Cho J.C."/>
            <person name="Ferriera S."/>
            <person name="Johnson J."/>
            <person name="Vergin K.L."/>
            <person name="Giovannoni S.J."/>
        </authorList>
    </citation>
    <scope>NUCLEOTIDE SEQUENCE [LARGE SCALE GENOMIC DNA]</scope>
    <source>
        <strain evidence="2 3">HTCC2654</strain>
    </source>
</reference>
<dbReference type="InterPro" id="IPR011856">
    <property type="entry name" value="tRNA_endonuc-like_dom_sf"/>
</dbReference>
<dbReference type="PANTHER" id="PTHR34039:SF1">
    <property type="entry name" value="UPF0102 PROTEIN YRAN"/>
    <property type="match status" value="1"/>
</dbReference>
<dbReference type="PANTHER" id="PTHR34039">
    <property type="entry name" value="UPF0102 PROTEIN YRAN"/>
    <property type="match status" value="1"/>
</dbReference>
<dbReference type="OrthoDB" id="9812968at2"/>
<sequence length="116" mass="12961">MTGRVSYLAGMAAEDSVVRGYEREGYETVARRWRGSGGEIDLVLRDRDGFVFVEVKKARDLARAAQRLSQAQLARICQSACEFLGSVPGGMLMDMRFDLAMVDATGRMARYRNITM</sequence>
<gene>
    <name evidence="2" type="ORF">RB2654_08932</name>
</gene>
<dbReference type="InterPro" id="IPR011335">
    <property type="entry name" value="Restrct_endonuc-II-like"/>
</dbReference>
<dbReference type="HOGENOM" id="CLU_115353_0_1_5"/>
<dbReference type="AlphaFoldDB" id="A3VHX7"/>
<dbReference type="Proteomes" id="UP000002931">
    <property type="component" value="Unassembled WGS sequence"/>
</dbReference>
<dbReference type="Pfam" id="PF02021">
    <property type="entry name" value="UPF0102"/>
    <property type="match status" value="1"/>
</dbReference>
<dbReference type="Gene3D" id="3.40.1350.10">
    <property type="match status" value="1"/>
</dbReference>
<proteinExistence type="inferred from homology"/>
<dbReference type="GO" id="GO:0003676">
    <property type="term" value="F:nucleic acid binding"/>
    <property type="evidence" value="ECO:0007669"/>
    <property type="project" value="InterPro"/>
</dbReference>
<keyword evidence="3" id="KW-1185">Reference proteome</keyword>
<dbReference type="STRING" id="314271.RB2654_08932"/>
<evidence type="ECO:0000313" key="3">
    <source>
        <dbReference type="Proteomes" id="UP000002931"/>
    </source>
</evidence>
<dbReference type="EMBL" id="AAMT01000009">
    <property type="protein sequence ID" value="EAQ12318.1"/>
    <property type="molecule type" value="Genomic_DNA"/>
</dbReference>
<name>A3VHX7_9RHOB</name>
<protein>
    <submittedName>
        <fullName evidence="2">Uncharacterized protein</fullName>
    </submittedName>
</protein>
<accession>A3VHX7</accession>
<evidence type="ECO:0000256" key="1">
    <source>
        <dbReference type="ARBA" id="ARBA00006738"/>
    </source>
</evidence>
<dbReference type="eggNOG" id="COG0792">
    <property type="taxonomic scope" value="Bacteria"/>
</dbReference>
<dbReference type="RefSeq" id="WP_008330683.1">
    <property type="nucleotide sequence ID" value="NZ_CH902578.1"/>
</dbReference>
<comment type="similarity">
    <text evidence="1">Belongs to the UPF0102 family.</text>
</comment>
<organism evidence="2 3">
    <name type="scientific">Maritimibacter alkaliphilus HTCC2654</name>
    <dbReference type="NCBI Taxonomy" id="314271"/>
    <lineage>
        <taxon>Bacteria</taxon>
        <taxon>Pseudomonadati</taxon>
        <taxon>Pseudomonadota</taxon>
        <taxon>Alphaproteobacteria</taxon>
        <taxon>Rhodobacterales</taxon>
        <taxon>Roseobacteraceae</taxon>
        <taxon>Maritimibacter</taxon>
    </lineage>
</organism>